<dbReference type="RefSeq" id="WP_105015965.1">
    <property type="nucleotide sequence ID" value="NZ_MSCN01000001.1"/>
</dbReference>
<evidence type="ECO:0000313" key="3">
    <source>
        <dbReference type="Proteomes" id="UP000238882"/>
    </source>
</evidence>
<dbReference type="NCBIfam" id="NF003967">
    <property type="entry name" value="PRK05461.1"/>
    <property type="match status" value="1"/>
</dbReference>
<dbReference type="SUPFAM" id="SSF110069">
    <property type="entry name" value="ApaG-like"/>
    <property type="match status" value="1"/>
</dbReference>
<dbReference type="EMBL" id="MSCN01000001">
    <property type="protein sequence ID" value="PQJ79364.1"/>
    <property type="molecule type" value="Genomic_DNA"/>
</dbReference>
<dbReference type="GO" id="GO:0070987">
    <property type="term" value="P:error-free translesion synthesis"/>
    <property type="evidence" value="ECO:0007669"/>
    <property type="project" value="TreeGrafter"/>
</dbReference>
<dbReference type="Gene3D" id="2.60.40.1470">
    <property type="entry name" value="ApaG domain"/>
    <property type="match status" value="1"/>
</dbReference>
<protein>
    <submittedName>
        <fullName evidence="2">Co2+/Mg2+ efflux protein ApaG</fullName>
    </submittedName>
</protein>
<dbReference type="InterPro" id="IPR036767">
    <property type="entry name" value="ApaG_sf"/>
</dbReference>
<dbReference type="PANTHER" id="PTHR14289">
    <property type="entry name" value="F-BOX ONLY PROTEIN 3"/>
    <property type="match status" value="1"/>
</dbReference>
<evidence type="ECO:0000259" key="1">
    <source>
        <dbReference type="PROSITE" id="PS51087"/>
    </source>
</evidence>
<dbReference type="PROSITE" id="PS51087">
    <property type="entry name" value="APAG"/>
    <property type="match status" value="1"/>
</dbReference>
<dbReference type="PANTHER" id="PTHR14289:SF16">
    <property type="entry name" value="POLYMERASE DELTA-INTERACTING PROTEIN 2"/>
    <property type="match status" value="1"/>
</dbReference>
<comment type="caution">
    <text evidence="2">The sequence shown here is derived from an EMBL/GenBank/DDBJ whole genome shotgun (WGS) entry which is preliminary data.</text>
</comment>
<dbReference type="OrthoDB" id="9795226at2"/>
<keyword evidence="3" id="KW-1185">Reference proteome</keyword>
<name>A0A2S7WP52_9FLAO</name>
<dbReference type="Proteomes" id="UP000238882">
    <property type="component" value="Unassembled WGS sequence"/>
</dbReference>
<accession>A0A2S7WP52</accession>
<organism evidence="2 3">
    <name type="scientific">Polaribacter porphyrae</name>
    <dbReference type="NCBI Taxonomy" id="1137780"/>
    <lineage>
        <taxon>Bacteria</taxon>
        <taxon>Pseudomonadati</taxon>
        <taxon>Bacteroidota</taxon>
        <taxon>Flavobacteriia</taxon>
        <taxon>Flavobacteriales</taxon>
        <taxon>Flavobacteriaceae</taxon>
    </lineage>
</organism>
<evidence type="ECO:0000313" key="2">
    <source>
        <dbReference type="EMBL" id="PQJ79364.1"/>
    </source>
</evidence>
<dbReference type="InterPro" id="IPR007474">
    <property type="entry name" value="ApaG_domain"/>
</dbReference>
<feature type="domain" description="ApaG" evidence="1">
    <location>
        <begin position="3"/>
        <end position="128"/>
    </location>
</feature>
<sequence>MVQQITKGIKISVKTKFNGTSYRNNRLYYVFAYFIAIENHSPNTVQLTNRFWKIFDSLNKTEIVEGEGVVGQCPILKPNDHYSYSSGCFLESNIGAMKGFYGMTNIDTLEDFKVIIPTFQLTTTTLSN</sequence>
<gene>
    <name evidence="2" type="ORF">BTO18_09340</name>
</gene>
<dbReference type="Pfam" id="PF04379">
    <property type="entry name" value="DUF525"/>
    <property type="match status" value="1"/>
</dbReference>
<dbReference type="AlphaFoldDB" id="A0A2S7WP52"/>
<proteinExistence type="predicted"/>
<reference evidence="2 3" key="1">
    <citation type="submission" date="2016-12" db="EMBL/GenBank/DDBJ databases">
        <title>Trade-off between light-utilization and light-protection in marine flavobacteria.</title>
        <authorList>
            <person name="Kumagai Y."/>
            <person name="Yoshizawa S."/>
            <person name="Kogure K."/>
            <person name="Iwasaki W."/>
        </authorList>
    </citation>
    <scope>NUCLEOTIDE SEQUENCE [LARGE SCALE GENOMIC DNA]</scope>
    <source>
        <strain evidence="2 3">NBRC 108759</strain>
    </source>
</reference>